<evidence type="ECO:0000256" key="5">
    <source>
        <dbReference type="ARBA" id="ARBA00023136"/>
    </source>
</evidence>
<feature type="transmembrane region" description="Helical" evidence="6">
    <location>
        <begin position="77"/>
        <end position="104"/>
    </location>
</feature>
<feature type="transmembrane region" description="Helical" evidence="6">
    <location>
        <begin position="313"/>
        <end position="331"/>
    </location>
</feature>
<evidence type="ECO:0000256" key="6">
    <source>
        <dbReference type="SAM" id="Phobius"/>
    </source>
</evidence>
<sequence length="431" mass="47332">MASTSTHNYFITFSTSVFIQLCTILQGIILARMLGADGRGEYAAIILWPNLFAGIGILGINMAIARRAGQIGSSDNLVGIALLATFLTASATSVIAFFSLPYVLSESVKHLLPIAYVFLWFIPLNHLGMNLQAIDHGRGHFGLYNVTRGLIYPVFLLGLGVCWFWVENKLYGVIIAQLLSNAVCVFLRLATKIRGLLYILKGEFAKIICESMPFFKANILELLTQQFDKVLLIYLLPTTEIGFYMVALSSASVINSLCQSLGIVAFTNAAKRKTRTGFPVIITVLRRAGIFSMLGAAALGVCLPWLVPLIYGIAFVPAINITLILLPGIILSGLSEITNQDLRGQGQPMAGMFARIVGLLAFAIAALFLAQTYGAQGIAISYVIGVTINFFGMLIIVFRFYRDVSLGCFIPRYEDVNFIWRRLGRRDKKIQ</sequence>
<accession>A0A1Z4BWK7</accession>
<protein>
    <recommendedName>
        <fullName evidence="9">Polysaccharide biosynthesis protein C-terminal domain-containing protein</fullName>
    </recommendedName>
</protein>
<gene>
    <name evidence="7" type="ORF">CEK71_06195</name>
</gene>
<dbReference type="Pfam" id="PF01943">
    <property type="entry name" value="Polysacc_synt"/>
    <property type="match status" value="1"/>
</dbReference>
<evidence type="ECO:0000313" key="8">
    <source>
        <dbReference type="Proteomes" id="UP000197019"/>
    </source>
</evidence>
<dbReference type="InterPro" id="IPR050833">
    <property type="entry name" value="Poly_Biosynth_Transport"/>
</dbReference>
<proteinExistence type="predicted"/>
<feature type="transmembrane region" description="Helical" evidence="6">
    <location>
        <begin position="172"/>
        <end position="191"/>
    </location>
</feature>
<feature type="transmembrane region" description="Helical" evidence="6">
    <location>
        <begin position="42"/>
        <end position="65"/>
    </location>
</feature>
<organism evidence="7 8">
    <name type="scientific">Methylovulum psychrotolerans</name>
    <dbReference type="NCBI Taxonomy" id="1704499"/>
    <lineage>
        <taxon>Bacteria</taxon>
        <taxon>Pseudomonadati</taxon>
        <taxon>Pseudomonadota</taxon>
        <taxon>Gammaproteobacteria</taxon>
        <taxon>Methylococcales</taxon>
        <taxon>Methylococcaceae</taxon>
        <taxon>Methylovulum</taxon>
    </lineage>
</organism>
<feature type="transmembrane region" description="Helical" evidence="6">
    <location>
        <begin position="352"/>
        <end position="373"/>
    </location>
</feature>
<dbReference type="EMBL" id="CP022129">
    <property type="protein sequence ID" value="ASF45696.1"/>
    <property type="molecule type" value="Genomic_DNA"/>
</dbReference>
<feature type="transmembrane region" description="Helical" evidence="6">
    <location>
        <begin position="149"/>
        <end position="166"/>
    </location>
</feature>
<dbReference type="OrthoDB" id="7030476at2"/>
<evidence type="ECO:0008006" key="9">
    <source>
        <dbReference type="Google" id="ProtNLM"/>
    </source>
</evidence>
<evidence type="ECO:0000256" key="2">
    <source>
        <dbReference type="ARBA" id="ARBA00022475"/>
    </source>
</evidence>
<dbReference type="RefSeq" id="WP_088618572.1">
    <property type="nucleotide sequence ID" value="NZ_CP022129.1"/>
</dbReference>
<evidence type="ECO:0000256" key="4">
    <source>
        <dbReference type="ARBA" id="ARBA00022989"/>
    </source>
</evidence>
<dbReference type="Proteomes" id="UP000197019">
    <property type="component" value="Chromosome"/>
</dbReference>
<name>A0A1Z4BWK7_9GAMM</name>
<keyword evidence="3 6" id="KW-0812">Transmembrane</keyword>
<dbReference type="PANTHER" id="PTHR30250">
    <property type="entry name" value="PST FAMILY PREDICTED COLANIC ACID TRANSPORTER"/>
    <property type="match status" value="1"/>
</dbReference>
<comment type="subcellular location">
    <subcellularLocation>
        <location evidence="1">Cell membrane</location>
        <topology evidence="1">Multi-pass membrane protein</topology>
    </subcellularLocation>
</comment>
<keyword evidence="5 6" id="KW-0472">Membrane</keyword>
<keyword evidence="8" id="KW-1185">Reference proteome</keyword>
<feature type="transmembrane region" description="Helical" evidence="6">
    <location>
        <begin position="9"/>
        <end position="30"/>
    </location>
</feature>
<dbReference type="InterPro" id="IPR002797">
    <property type="entry name" value="Polysacc_synth"/>
</dbReference>
<feature type="transmembrane region" description="Helical" evidence="6">
    <location>
        <begin position="110"/>
        <end position="128"/>
    </location>
</feature>
<reference evidence="7 8" key="1">
    <citation type="submission" date="2017-06" db="EMBL/GenBank/DDBJ databases">
        <title>Genome Sequencing of the methanotroph Methylovulum psychrotolerants str. HV10-M2 isolated from a high-altitude environment.</title>
        <authorList>
            <person name="Mateos-Rivera A."/>
        </authorList>
    </citation>
    <scope>NUCLEOTIDE SEQUENCE [LARGE SCALE GENOMIC DNA]</scope>
    <source>
        <strain evidence="7 8">HV10_M2</strain>
    </source>
</reference>
<evidence type="ECO:0000256" key="3">
    <source>
        <dbReference type="ARBA" id="ARBA00022692"/>
    </source>
</evidence>
<evidence type="ECO:0000313" key="7">
    <source>
        <dbReference type="EMBL" id="ASF45696.1"/>
    </source>
</evidence>
<evidence type="ECO:0000256" key="1">
    <source>
        <dbReference type="ARBA" id="ARBA00004651"/>
    </source>
</evidence>
<dbReference type="GO" id="GO:0005886">
    <property type="term" value="C:plasma membrane"/>
    <property type="evidence" value="ECO:0007669"/>
    <property type="project" value="UniProtKB-SubCell"/>
</dbReference>
<dbReference type="AlphaFoldDB" id="A0A1Z4BWK7"/>
<dbReference type="PANTHER" id="PTHR30250:SF11">
    <property type="entry name" value="O-ANTIGEN TRANSPORTER-RELATED"/>
    <property type="match status" value="1"/>
</dbReference>
<dbReference type="KEGG" id="mpsy:CEK71_06195"/>
<keyword evidence="2" id="KW-1003">Cell membrane</keyword>
<feature type="transmembrane region" description="Helical" evidence="6">
    <location>
        <begin position="379"/>
        <end position="401"/>
    </location>
</feature>
<feature type="transmembrane region" description="Helical" evidence="6">
    <location>
        <begin position="288"/>
        <end position="307"/>
    </location>
</feature>
<keyword evidence="4 6" id="KW-1133">Transmembrane helix</keyword>